<feature type="non-terminal residue" evidence="1">
    <location>
        <position position="1"/>
    </location>
</feature>
<dbReference type="AlphaFoldDB" id="A0AAE1LYH5"/>
<reference evidence="1" key="2">
    <citation type="journal article" date="2023" name="BMC Genomics">
        <title>Pest status, molecular evolution, and epigenetic factors derived from the genome assembly of Frankliniella fusca, a thysanopteran phytovirus vector.</title>
        <authorList>
            <person name="Catto M.A."/>
            <person name="Labadie P.E."/>
            <person name="Jacobson A.L."/>
            <person name="Kennedy G.G."/>
            <person name="Srinivasan R."/>
            <person name="Hunt B.G."/>
        </authorList>
    </citation>
    <scope>NUCLEOTIDE SEQUENCE</scope>
    <source>
        <strain evidence="1">PL_HMW_Pooled</strain>
    </source>
</reference>
<comment type="caution">
    <text evidence="1">The sequence shown here is derived from an EMBL/GenBank/DDBJ whole genome shotgun (WGS) entry which is preliminary data.</text>
</comment>
<accession>A0AAE1LYH5</accession>
<evidence type="ECO:0000313" key="1">
    <source>
        <dbReference type="EMBL" id="KAK3933112.1"/>
    </source>
</evidence>
<dbReference type="Proteomes" id="UP001219518">
    <property type="component" value="Unassembled WGS sequence"/>
</dbReference>
<sequence length="120" mass="13482">PSTSANDSSISLDCETPPHGKYECLAQFFDAEEFLQMPDYEKDSYLTAKENYKYGVSLGLHLEKPAFVRLKQGPESSTVVEKLYFNVQPEICSGISEVDIDQSRNSRMHKAVDASKVQKV</sequence>
<reference evidence="1" key="1">
    <citation type="submission" date="2021-07" db="EMBL/GenBank/DDBJ databases">
        <authorList>
            <person name="Catto M.A."/>
            <person name="Jacobson A."/>
            <person name="Kennedy G."/>
            <person name="Labadie P."/>
            <person name="Hunt B.G."/>
            <person name="Srinivasan R."/>
        </authorList>
    </citation>
    <scope>NUCLEOTIDE SEQUENCE</scope>
    <source>
        <strain evidence="1">PL_HMW_Pooled</strain>
        <tissue evidence="1">Head</tissue>
    </source>
</reference>
<evidence type="ECO:0000313" key="2">
    <source>
        <dbReference type="Proteomes" id="UP001219518"/>
    </source>
</evidence>
<gene>
    <name evidence="1" type="ORF">KUF71_017373</name>
</gene>
<name>A0AAE1LYH5_9NEOP</name>
<organism evidence="1 2">
    <name type="scientific">Frankliniella fusca</name>
    <dbReference type="NCBI Taxonomy" id="407009"/>
    <lineage>
        <taxon>Eukaryota</taxon>
        <taxon>Metazoa</taxon>
        <taxon>Ecdysozoa</taxon>
        <taxon>Arthropoda</taxon>
        <taxon>Hexapoda</taxon>
        <taxon>Insecta</taxon>
        <taxon>Pterygota</taxon>
        <taxon>Neoptera</taxon>
        <taxon>Paraneoptera</taxon>
        <taxon>Thysanoptera</taxon>
        <taxon>Terebrantia</taxon>
        <taxon>Thripoidea</taxon>
        <taxon>Thripidae</taxon>
        <taxon>Frankliniella</taxon>
    </lineage>
</organism>
<proteinExistence type="predicted"/>
<keyword evidence="2" id="KW-1185">Reference proteome</keyword>
<protein>
    <submittedName>
        <fullName evidence="1">Histone-lysine N-methyltransferase PRDM9</fullName>
    </submittedName>
</protein>
<dbReference type="EMBL" id="JAHWGI010001443">
    <property type="protein sequence ID" value="KAK3933112.1"/>
    <property type="molecule type" value="Genomic_DNA"/>
</dbReference>